<dbReference type="EC" id="2.5.1.129" evidence="5"/>
<dbReference type="NCBIfam" id="NF004685">
    <property type="entry name" value="PRK06029.1"/>
    <property type="match status" value="1"/>
</dbReference>
<evidence type="ECO:0000256" key="4">
    <source>
        <dbReference type="ARBA" id="ARBA00022679"/>
    </source>
</evidence>
<evidence type="ECO:0000256" key="2">
    <source>
        <dbReference type="ARBA" id="ARBA00022630"/>
    </source>
</evidence>
<evidence type="ECO:0000256" key="1">
    <source>
        <dbReference type="ARBA" id="ARBA00022602"/>
    </source>
</evidence>
<comment type="caution">
    <text evidence="5">Lacks conserved residue(s) required for the propagation of feature annotation.</text>
</comment>
<feature type="binding site" evidence="5">
    <location>
        <position position="35"/>
    </location>
    <ligand>
        <name>FMN</name>
        <dbReference type="ChEBI" id="CHEBI:58210"/>
    </ligand>
</feature>
<organism evidence="8 9">
    <name type="scientific">Alicyclobacillus sendaiensis PA2</name>
    <dbReference type="NCBI Taxonomy" id="3029425"/>
    <lineage>
        <taxon>Bacteria</taxon>
        <taxon>Bacillati</taxon>
        <taxon>Bacillota</taxon>
        <taxon>Bacilli</taxon>
        <taxon>Bacillales</taxon>
        <taxon>Alicyclobacillaceae</taxon>
        <taxon>Alicyclobacillus</taxon>
    </lineage>
</organism>
<evidence type="ECO:0000256" key="5">
    <source>
        <dbReference type="HAMAP-Rule" id="MF_01984"/>
    </source>
</evidence>
<keyword evidence="4 5" id="KW-0808">Transferase</keyword>
<feature type="binding site" evidence="5">
    <location>
        <begin position="9"/>
        <end position="11"/>
    </location>
    <ligand>
        <name>FMN</name>
        <dbReference type="ChEBI" id="CHEBI:58210"/>
    </ligand>
</feature>
<dbReference type="InterPro" id="IPR003382">
    <property type="entry name" value="Flavoprotein"/>
</dbReference>
<comment type="similarity">
    <text evidence="5">Belongs to the UbiX/PAD1 family.</text>
</comment>
<keyword evidence="9" id="KW-1185">Reference proteome</keyword>
<dbReference type="InterPro" id="IPR036551">
    <property type="entry name" value="Flavin_trans-like"/>
</dbReference>
<feature type="binding site" evidence="5">
    <location>
        <begin position="86"/>
        <end position="89"/>
    </location>
    <ligand>
        <name>FMN</name>
        <dbReference type="ChEBI" id="CHEBI:58210"/>
    </ligand>
</feature>
<dbReference type="Gene3D" id="3.40.50.1950">
    <property type="entry name" value="Flavin prenyltransferase-like"/>
    <property type="match status" value="1"/>
</dbReference>
<keyword evidence="1 5" id="KW-0637">Prenyltransferase</keyword>
<comment type="function">
    <text evidence="5">Flavin prenyltransferase that catalyzes the synthesis of the prenylated FMN cofactor (prenyl-FMN) for 4-hydroxy-3-polyprenylbenzoic acid decarboxylase UbiD. The prenyltransferase is metal-independent and links a dimethylallyl moiety from dimethylallyl monophosphate (DMAP) to the flavin N5 and C6 atoms of FMN.</text>
</comment>
<gene>
    <name evidence="5" type="primary">ubiX</name>
    <name evidence="8" type="ORF">QID03_00820</name>
</gene>
<dbReference type="HAMAP" id="MF_01984">
    <property type="entry name" value="ubiX_pad"/>
    <property type="match status" value="1"/>
</dbReference>
<comment type="caution">
    <text evidence="8">The sequence shown here is derived from an EMBL/GenBank/DDBJ whole genome shotgun (WGS) entry which is preliminary data.</text>
</comment>
<accession>A0ABT6XUI0</accession>
<comment type="catalytic activity">
    <reaction evidence="5">
        <text>dimethylallyl phosphate + FMNH2 = prenylated FMNH2 + phosphate</text>
        <dbReference type="Rhea" id="RHEA:37743"/>
        <dbReference type="ChEBI" id="CHEBI:43474"/>
        <dbReference type="ChEBI" id="CHEBI:57618"/>
        <dbReference type="ChEBI" id="CHEBI:87467"/>
        <dbReference type="ChEBI" id="CHEBI:88052"/>
        <dbReference type="EC" id="2.5.1.129"/>
    </reaction>
</comment>
<proteinExistence type="inferred from homology"/>
<dbReference type="InterPro" id="IPR004507">
    <property type="entry name" value="UbiX-like"/>
</dbReference>
<keyword evidence="2 5" id="KW-0285">Flavoprotein</keyword>
<evidence type="ECO:0000259" key="7">
    <source>
        <dbReference type="Pfam" id="PF02441"/>
    </source>
</evidence>
<evidence type="ECO:0000256" key="6">
    <source>
        <dbReference type="SAM" id="MobiDB-lite"/>
    </source>
</evidence>
<sequence>MRIVVGMTGATGAPLTVRTLQALRKLGVETHLICSRWAEATLKLETQFSLSDLHRLATTVHRIDNLAACVASGSYRTDGMVVVPCSMKTMAAIRMGLSDNLIARAADVTLKERRRLVLVVREAPLHELHLESMHALARAGAVIFPPVLGFYHRPHTLDDVIDHIVARILDQFNLFMPAPRWGEPSSRRDSADEGNRFKDLLEEN</sequence>
<evidence type="ECO:0000256" key="3">
    <source>
        <dbReference type="ARBA" id="ARBA00022643"/>
    </source>
</evidence>
<protein>
    <recommendedName>
        <fullName evidence="5">Flavin prenyltransferase UbiX</fullName>
        <ecNumber evidence="5">2.5.1.129</ecNumber>
    </recommendedName>
</protein>
<feature type="binding site" evidence="5">
    <location>
        <position position="167"/>
    </location>
    <ligand>
        <name>dimethylallyl phosphate</name>
        <dbReference type="ChEBI" id="CHEBI:88052"/>
    </ligand>
</feature>
<dbReference type="SUPFAM" id="SSF52507">
    <property type="entry name" value="Homo-oligomeric flavin-containing Cys decarboxylases, HFCD"/>
    <property type="match status" value="1"/>
</dbReference>
<keyword evidence="3 5" id="KW-0288">FMN</keyword>
<dbReference type="NCBIfam" id="TIGR00421">
    <property type="entry name" value="ubiX_pad"/>
    <property type="match status" value="1"/>
</dbReference>
<dbReference type="PANTHER" id="PTHR43374:SF1">
    <property type="entry name" value="FLAVIN PRENYLTRANSFERASE PAD1, MITOCHONDRIAL"/>
    <property type="match status" value="1"/>
</dbReference>
<name>A0ABT6XUI0_ALISE</name>
<feature type="binding site" evidence="5">
    <location>
        <position position="121"/>
    </location>
    <ligand>
        <name>FMN</name>
        <dbReference type="ChEBI" id="CHEBI:58210"/>
    </ligand>
</feature>
<dbReference type="PANTHER" id="PTHR43374">
    <property type="entry name" value="FLAVIN PRENYLTRANSFERASE"/>
    <property type="match status" value="1"/>
</dbReference>
<dbReference type="Pfam" id="PF02441">
    <property type="entry name" value="Flavoprotein"/>
    <property type="match status" value="1"/>
</dbReference>
<dbReference type="EMBL" id="JASGCB010000001">
    <property type="protein sequence ID" value="MDI9258721.1"/>
    <property type="molecule type" value="Genomic_DNA"/>
</dbReference>
<reference evidence="8 9" key="1">
    <citation type="submission" date="2023-04" db="EMBL/GenBank/DDBJ databases">
        <title>A. sendaiensis sub sp. chiapanensis a novel subspecie with specific adaptation in bacterial cell wall isolated from an active volcano.</title>
        <authorList>
            <person name="Alvarez Gutierrez P.E."/>
            <person name="Ortiz Cortes L.Y."/>
        </authorList>
    </citation>
    <scope>NUCLEOTIDE SEQUENCE [LARGE SCALE GENOMIC DNA]</scope>
    <source>
        <strain evidence="8 9">PA2</strain>
    </source>
</reference>
<feature type="region of interest" description="Disordered" evidence="6">
    <location>
        <begin position="182"/>
        <end position="204"/>
    </location>
</feature>
<feature type="binding site" evidence="5">
    <location>
        <position position="151"/>
    </location>
    <ligand>
        <name>dimethylallyl phosphate</name>
        <dbReference type="ChEBI" id="CHEBI:88052"/>
    </ligand>
</feature>
<evidence type="ECO:0000313" key="8">
    <source>
        <dbReference type="EMBL" id="MDI9258721.1"/>
    </source>
</evidence>
<evidence type="ECO:0000313" key="9">
    <source>
        <dbReference type="Proteomes" id="UP001529245"/>
    </source>
</evidence>
<dbReference type="RefSeq" id="WP_283202365.1">
    <property type="nucleotide sequence ID" value="NZ_JASGCB010000001.1"/>
</dbReference>
<dbReference type="Proteomes" id="UP001529245">
    <property type="component" value="Unassembled WGS sequence"/>
</dbReference>
<feature type="domain" description="Flavoprotein" evidence="7">
    <location>
        <begin position="1"/>
        <end position="172"/>
    </location>
</feature>
<feature type="compositionally biased region" description="Basic and acidic residues" evidence="6">
    <location>
        <begin position="185"/>
        <end position="204"/>
    </location>
</feature>